<dbReference type="HOGENOM" id="CLU_3400775_0_0_6"/>
<reference evidence="1 2" key="1">
    <citation type="journal article" date="2011" name="PLoS Pathog.">
        <title>Dynamic evolution of pathogenicity revealed by sequencing and comparative genomics of 19 Pseudomonas syringae isolates.</title>
        <authorList>
            <person name="Baltrus D.A."/>
            <person name="Nishimura M.T."/>
            <person name="Romanchuk A."/>
            <person name="Chang J.H."/>
            <person name="Mukhtar M.S."/>
            <person name="Cherkis K."/>
            <person name="Roach J."/>
            <person name="Grant S.R."/>
            <person name="Jones C.D."/>
            <person name="Dangl J.L."/>
        </authorList>
    </citation>
    <scope>NUCLEOTIDE SEQUENCE [LARGE SCALE GENOMIC DNA]</scope>
    <source>
        <strain evidence="2">race 4</strain>
    </source>
</reference>
<evidence type="ECO:0000313" key="2">
    <source>
        <dbReference type="Proteomes" id="UP000005466"/>
    </source>
</evidence>
<proteinExistence type="predicted"/>
<dbReference type="EMBL" id="ADWY01004405">
    <property type="protein sequence ID" value="EGH19846.1"/>
    <property type="molecule type" value="Genomic_DNA"/>
</dbReference>
<protein>
    <submittedName>
        <fullName evidence="1">Uncharacterized protein</fullName>
    </submittedName>
</protein>
<accession>F3CKQ4</accession>
<name>F3CKQ4_PSESG</name>
<comment type="caution">
    <text evidence="1">The sequence shown here is derived from an EMBL/GenBank/DDBJ whole genome shotgun (WGS) entry which is preliminary data.</text>
</comment>
<dbReference type="Proteomes" id="UP000005466">
    <property type="component" value="Unassembled WGS sequence"/>
</dbReference>
<organism evidence="1 2">
    <name type="scientific">Pseudomonas savastanoi pv. glycinea str. race 4</name>
    <dbReference type="NCBI Taxonomy" id="875330"/>
    <lineage>
        <taxon>Bacteria</taxon>
        <taxon>Pseudomonadati</taxon>
        <taxon>Pseudomonadota</taxon>
        <taxon>Gammaproteobacteria</taxon>
        <taxon>Pseudomonadales</taxon>
        <taxon>Pseudomonadaceae</taxon>
        <taxon>Pseudomonas</taxon>
    </lineage>
</organism>
<sequence>KSPPPLRKIGVIGPQRVDLRCIQVIHSSDK</sequence>
<gene>
    <name evidence="1" type="ORF">Pgy4_43682</name>
</gene>
<evidence type="ECO:0000313" key="1">
    <source>
        <dbReference type="EMBL" id="EGH19846.1"/>
    </source>
</evidence>
<feature type="non-terminal residue" evidence="1">
    <location>
        <position position="1"/>
    </location>
</feature>
<dbReference type="AlphaFoldDB" id="F3CKQ4"/>